<dbReference type="PANTHER" id="PTHR47549:SF2">
    <property type="entry name" value="GOLGI APPARATUS MEMBRANE PROTEIN TVP38"/>
    <property type="match status" value="1"/>
</dbReference>
<dbReference type="GO" id="GO:0000139">
    <property type="term" value="C:Golgi membrane"/>
    <property type="evidence" value="ECO:0007669"/>
    <property type="project" value="UniProtKB-SubCell"/>
</dbReference>
<evidence type="ECO:0000256" key="8">
    <source>
        <dbReference type="ARBA" id="ARBA00023034"/>
    </source>
</evidence>
<evidence type="ECO:0000256" key="10">
    <source>
        <dbReference type="SAM" id="Phobius"/>
    </source>
</evidence>
<evidence type="ECO:0000256" key="7">
    <source>
        <dbReference type="ARBA" id="ARBA00022989"/>
    </source>
</evidence>
<keyword evidence="8" id="KW-0333">Golgi apparatus</keyword>
<evidence type="ECO:0000256" key="2">
    <source>
        <dbReference type="ARBA" id="ARBA00004653"/>
    </source>
</evidence>
<sequence length="293" mass="33218">MERSSLANLKNNILQRSKKAIQPIREFIQWYKARSLHTRIILAVLGLLLLLGNIPAEKNDENLNSVIDFLVLFANRVRGEKYGGLILLVLIVIAAFPPMFGVYGYCVITGLLYGMTLKSWLIVTSGTVIGSIISFLSWRCLLSRRAEKWRESSRLFSAFSTVLAEDKHKFLLLCLLQLFPRPYSIANAMFATIPKLDVYSFLFSVILTSPRYLMMVYAGSQIENLKEHMSEPPSIVDLIIIFASYAIPLTTAYLVYKKIKRVLAKENSTVEDDEVGVSLMRYEDRGECGETKV</sequence>
<evidence type="ECO:0000256" key="4">
    <source>
        <dbReference type="ARBA" id="ARBA00013533"/>
    </source>
</evidence>
<dbReference type="AlphaFoldDB" id="A0AAV5QH71"/>
<comment type="caution">
    <text evidence="12">The sequence shown here is derived from an EMBL/GenBank/DDBJ whole genome shotgun (WGS) entry which is preliminary data.</text>
</comment>
<keyword evidence="9 10" id="KW-0472">Membrane</keyword>
<dbReference type="InterPro" id="IPR051076">
    <property type="entry name" value="Golgi_membrane_TVP38/TMEM64"/>
</dbReference>
<feature type="domain" description="VTT" evidence="11">
    <location>
        <begin position="106"/>
        <end position="221"/>
    </location>
</feature>
<feature type="transmembrane region" description="Helical" evidence="10">
    <location>
        <begin position="119"/>
        <end position="142"/>
    </location>
</feature>
<dbReference type="Proteomes" id="UP001360560">
    <property type="component" value="Unassembled WGS sequence"/>
</dbReference>
<comment type="function">
    <text evidence="1">Golgi membrane protein involved in vesicular trafficking and spindle migration.</text>
</comment>
<dbReference type="RefSeq" id="XP_064851203.1">
    <property type="nucleotide sequence ID" value="XM_064995131.1"/>
</dbReference>
<evidence type="ECO:0000313" key="13">
    <source>
        <dbReference type="Proteomes" id="UP001360560"/>
    </source>
</evidence>
<evidence type="ECO:0000256" key="5">
    <source>
        <dbReference type="ARBA" id="ARBA00020673"/>
    </source>
</evidence>
<dbReference type="Pfam" id="PF09335">
    <property type="entry name" value="VTT_dom"/>
    <property type="match status" value="1"/>
</dbReference>
<feature type="transmembrane region" description="Helical" evidence="10">
    <location>
        <begin position="198"/>
        <end position="218"/>
    </location>
</feature>
<keyword evidence="7 10" id="KW-1133">Transmembrane helix</keyword>
<protein>
    <recommendedName>
        <fullName evidence="4">Golgi apparatus membrane protein TVP38</fullName>
    </recommendedName>
    <alternativeName>
        <fullName evidence="5">Golgi apparatus membrane protein tvp38</fullName>
    </alternativeName>
</protein>
<evidence type="ECO:0000256" key="6">
    <source>
        <dbReference type="ARBA" id="ARBA00022692"/>
    </source>
</evidence>
<gene>
    <name evidence="12" type="ORF">DASC09_015280</name>
</gene>
<dbReference type="InterPro" id="IPR032816">
    <property type="entry name" value="VTT_dom"/>
</dbReference>
<reference evidence="12 13" key="1">
    <citation type="journal article" date="2023" name="Elife">
        <title>Identification of key yeast species and microbe-microbe interactions impacting larval growth of Drosophila in the wild.</title>
        <authorList>
            <person name="Mure A."/>
            <person name="Sugiura Y."/>
            <person name="Maeda R."/>
            <person name="Honda K."/>
            <person name="Sakurai N."/>
            <person name="Takahashi Y."/>
            <person name="Watada M."/>
            <person name="Katoh T."/>
            <person name="Gotoh A."/>
            <person name="Gotoh Y."/>
            <person name="Taniguchi I."/>
            <person name="Nakamura K."/>
            <person name="Hayashi T."/>
            <person name="Katayama T."/>
            <person name="Uemura T."/>
            <person name="Hattori Y."/>
        </authorList>
    </citation>
    <scope>NUCLEOTIDE SEQUENCE [LARGE SCALE GENOMIC DNA]</scope>
    <source>
        <strain evidence="12 13">SC-9</strain>
    </source>
</reference>
<dbReference type="GeneID" id="90072182"/>
<evidence type="ECO:0000256" key="3">
    <source>
        <dbReference type="ARBA" id="ARBA00008640"/>
    </source>
</evidence>
<dbReference type="PANTHER" id="PTHR47549">
    <property type="entry name" value="GOLGI APPARATUS MEMBRANE PROTEIN TVP38-RELATED"/>
    <property type="match status" value="1"/>
</dbReference>
<proteinExistence type="inferred from homology"/>
<keyword evidence="6 10" id="KW-0812">Transmembrane</keyword>
<evidence type="ECO:0000259" key="11">
    <source>
        <dbReference type="Pfam" id="PF09335"/>
    </source>
</evidence>
<keyword evidence="13" id="KW-1185">Reference proteome</keyword>
<evidence type="ECO:0000256" key="9">
    <source>
        <dbReference type="ARBA" id="ARBA00023136"/>
    </source>
</evidence>
<comment type="subcellular location">
    <subcellularLocation>
        <location evidence="2">Golgi apparatus membrane</location>
        <topology evidence="2">Multi-pass membrane protein</topology>
    </subcellularLocation>
</comment>
<accession>A0AAV5QH71</accession>
<comment type="similarity">
    <text evidence="3">Belongs to the TVP38/TMEM64 family.</text>
</comment>
<evidence type="ECO:0000313" key="12">
    <source>
        <dbReference type="EMBL" id="GMM34203.1"/>
    </source>
</evidence>
<name>A0AAV5QH71_9ASCO</name>
<evidence type="ECO:0000256" key="1">
    <source>
        <dbReference type="ARBA" id="ARBA00002978"/>
    </source>
</evidence>
<feature type="transmembrane region" description="Helical" evidence="10">
    <location>
        <begin position="85"/>
        <end position="113"/>
    </location>
</feature>
<organism evidence="12 13">
    <name type="scientific">Saccharomycopsis crataegensis</name>
    <dbReference type="NCBI Taxonomy" id="43959"/>
    <lineage>
        <taxon>Eukaryota</taxon>
        <taxon>Fungi</taxon>
        <taxon>Dikarya</taxon>
        <taxon>Ascomycota</taxon>
        <taxon>Saccharomycotina</taxon>
        <taxon>Saccharomycetes</taxon>
        <taxon>Saccharomycopsidaceae</taxon>
        <taxon>Saccharomycopsis</taxon>
    </lineage>
</organism>
<feature type="transmembrane region" description="Helical" evidence="10">
    <location>
        <begin position="238"/>
        <end position="256"/>
    </location>
</feature>
<dbReference type="EMBL" id="BTFZ01000002">
    <property type="protein sequence ID" value="GMM34203.1"/>
    <property type="molecule type" value="Genomic_DNA"/>
</dbReference>